<organism evidence="5 6">
    <name type="scientific">Rattus norvegicus</name>
    <name type="common">Rat</name>
    <dbReference type="NCBI Taxonomy" id="10116"/>
    <lineage>
        <taxon>Eukaryota</taxon>
        <taxon>Metazoa</taxon>
        <taxon>Chordata</taxon>
        <taxon>Craniata</taxon>
        <taxon>Vertebrata</taxon>
        <taxon>Euteleostomi</taxon>
        <taxon>Mammalia</taxon>
        <taxon>Eutheria</taxon>
        <taxon>Euarchontoglires</taxon>
        <taxon>Glires</taxon>
        <taxon>Rodentia</taxon>
        <taxon>Myomorpha</taxon>
        <taxon>Muroidea</taxon>
        <taxon>Muridae</taxon>
        <taxon>Murinae</taxon>
        <taxon>Rattus</taxon>
    </lineage>
</organism>
<feature type="domain" description="C2H2-type" evidence="4">
    <location>
        <begin position="395"/>
        <end position="422"/>
    </location>
</feature>
<dbReference type="Gene3D" id="3.30.160.60">
    <property type="entry name" value="Classic Zinc Finger"/>
    <property type="match status" value="3"/>
</dbReference>
<dbReference type="GO" id="GO:0001865">
    <property type="term" value="P:NK T cell differentiation"/>
    <property type="evidence" value="ECO:0000266"/>
    <property type="project" value="RGD"/>
</dbReference>
<dbReference type="SUPFAM" id="SSF57667">
    <property type="entry name" value="beta-beta-alpha zinc fingers"/>
    <property type="match status" value="2"/>
</dbReference>
<dbReference type="GO" id="GO:0010628">
    <property type="term" value="P:positive regulation of gene expression"/>
    <property type="evidence" value="ECO:0000266"/>
    <property type="project" value="RGD"/>
</dbReference>
<dbReference type="GO" id="GO:0005634">
    <property type="term" value="C:nucleus"/>
    <property type="evidence" value="ECO:0000318"/>
    <property type="project" value="GO_Central"/>
</dbReference>
<evidence type="ECO:0000313" key="7">
    <source>
        <dbReference type="RGD" id="2323855"/>
    </source>
</evidence>
<name>A0A8I6A1Z3_RAT</name>
<reference evidence="5" key="3">
    <citation type="submission" date="2025-09" db="UniProtKB">
        <authorList>
            <consortium name="Ensembl"/>
        </authorList>
    </citation>
    <scope>IDENTIFICATION</scope>
    <source>
        <strain evidence="5">Brown Norway</strain>
    </source>
</reference>
<dbReference type="AGR" id="RGD:2323855"/>
<reference evidence="5" key="2">
    <citation type="submission" date="2025-08" db="UniProtKB">
        <authorList>
            <consortium name="Ensembl"/>
        </authorList>
    </citation>
    <scope>IDENTIFICATION</scope>
    <source>
        <strain evidence="5">Brown Norway</strain>
    </source>
</reference>
<dbReference type="GO" id="GO:0032826">
    <property type="term" value="P:regulation of natural killer cell differentiation involved in immune response"/>
    <property type="evidence" value="ECO:0000266"/>
    <property type="project" value="RGD"/>
</dbReference>
<sequence>MCCIFLSPPGASDTSTAACLHDLFPFQPERAAAEPIEEPTRPAGTPDYGSGTMKAKPATQLGCCYKRKALDGLGGSLFSSLDFRHYQDDQVCSADTSQPLPDTMDARDLPWSERMCPLPLAPAKSSLLACPEGLDLRLCALQKTPLGRASQDLGEDASNTRQQPPSLYKASTDIEKLTTKDPRNREEMGNQPERGAHPALPPHTSSFPEAGLDRKSLSPLTFWPWLPPTFISKETPIHIYPIFPGYPLWPLPYLFTYGTQPSAQCPYLFMLPPDSTYPTTTGAGLFMTANGPGPHTPQEKTLLLYSGAFQSAGHTLYSQVGSRSSRDALTPGQAGVTAPARQAVPGSRAGVIALPYPLKKENGKILYECNVCGKNFGQLSNLKVHLRVHSGERPFQCALCQKRFTQLAHLQKHHLVHTGERPHQCQVCHKRFSSPSNLKTHLRLHSGARPFQCSICPSHLTRNVYPKLHPRLQAPQLHGLTHTHLPLASLTCLSQWHQGALDLVEERKTGWDVDKVSSVSKGRQGQTA</sequence>
<dbReference type="GO" id="GO:0032823">
    <property type="term" value="P:regulation of natural killer cell differentiation"/>
    <property type="evidence" value="ECO:0000266"/>
    <property type="project" value="RGD"/>
</dbReference>
<dbReference type="GO" id="GO:1904637">
    <property type="term" value="P:cellular response to ionomycin"/>
    <property type="evidence" value="ECO:0000266"/>
    <property type="project" value="RGD"/>
</dbReference>
<dbReference type="InterPro" id="IPR013087">
    <property type="entry name" value="Znf_C2H2_type"/>
</dbReference>
<dbReference type="GO" id="GO:0045165">
    <property type="term" value="P:cell fate commitment"/>
    <property type="evidence" value="ECO:0000318"/>
    <property type="project" value="GO_Central"/>
</dbReference>
<dbReference type="Ensembl" id="ENSRNOT00000114582.2">
    <property type="protein sequence ID" value="ENSRNOP00000084431.2"/>
    <property type="gene ID" value="ENSRNOG00000065788.2"/>
</dbReference>
<dbReference type="GO" id="GO:0050852">
    <property type="term" value="P:T cell receptor signaling pathway"/>
    <property type="evidence" value="ECO:0000266"/>
    <property type="project" value="RGD"/>
</dbReference>
<dbReference type="PROSITE" id="PS00028">
    <property type="entry name" value="ZINC_FINGER_C2H2_1"/>
    <property type="match status" value="3"/>
</dbReference>
<dbReference type="GeneTree" id="ENSGT00940000164781"/>
<dbReference type="RefSeq" id="XP_002729595.4">
    <property type="nucleotide sequence ID" value="XM_002729549.6"/>
</dbReference>
<protein>
    <submittedName>
        <fullName evidence="5">Zinc finger protein 683</fullName>
    </submittedName>
</protein>
<dbReference type="InterPro" id="IPR036236">
    <property type="entry name" value="Znf_C2H2_sf"/>
</dbReference>
<keyword evidence="2" id="KW-0863">Zinc-finger</keyword>
<dbReference type="GO" id="GO:0008270">
    <property type="term" value="F:zinc ion binding"/>
    <property type="evidence" value="ECO:0007669"/>
    <property type="project" value="UniProtKB-KW"/>
</dbReference>
<dbReference type="GO" id="GO:0006357">
    <property type="term" value="P:regulation of transcription by RNA polymerase II"/>
    <property type="evidence" value="ECO:0000318"/>
    <property type="project" value="GO_Central"/>
</dbReference>
<keyword evidence="2" id="KW-0479">Metal-binding</keyword>
<evidence type="ECO:0000256" key="1">
    <source>
        <dbReference type="ARBA" id="ARBA00004123"/>
    </source>
</evidence>
<dbReference type="GO" id="GO:0051136">
    <property type="term" value="P:regulation of NK T cell differentiation"/>
    <property type="evidence" value="ECO:0000266"/>
    <property type="project" value="RGD"/>
</dbReference>
<dbReference type="OMA" id="KCQMCHK"/>
<accession>A0A8I6A1Z3</accession>
<proteinExistence type="predicted"/>
<feature type="compositionally biased region" description="Basic and acidic residues" evidence="3">
    <location>
        <begin position="172"/>
        <end position="188"/>
    </location>
</feature>
<keyword evidence="6" id="KW-1185">Reference proteome</keyword>
<reference evidence="5" key="1">
    <citation type="submission" date="2024-01" db="EMBL/GenBank/DDBJ databases">
        <title>GRCr8: a new rat reference genome assembly contstructed from accurate long reads and long range scaffolding.</title>
        <authorList>
            <person name="Doris P.A."/>
            <person name="Kalbfleisch T."/>
            <person name="Li K."/>
            <person name="Howe K."/>
            <person name="Wood J."/>
        </authorList>
    </citation>
    <scope>NUCLEOTIDE SEQUENCE [LARGE SCALE GENOMIC DNA]</scope>
    <source>
        <strain evidence="5">Brown Norway</strain>
    </source>
</reference>
<dbReference type="GO" id="GO:0032689">
    <property type="term" value="P:negative regulation of type II interferon production"/>
    <property type="evidence" value="ECO:0000266"/>
    <property type="project" value="RGD"/>
</dbReference>
<dbReference type="Proteomes" id="UP000002494">
    <property type="component" value="Chromosome 5"/>
</dbReference>
<dbReference type="InterPro" id="IPR050331">
    <property type="entry name" value="Zinc_finger"/>
</dbReference>
<dbReference type="GO" id="GO:0005737">
    <property type="term" value="C:cytoplasm"/>
    <property type="evidence" value="ECO:0000318"/>
    <property type="project" value="GO_Central"/>
</dbReference>
<dbReference type="GO" id="GO:1990841">
    <property type="term" value="F:promoter-specific chromatin binding"/>
    <property type="evidence" value="ECO:0000266"/>
    <property type="project" value="RGD"/>
</dbReference>
<dbReference type="GO" id="GO:0003700">
    <property type="term" value="F:DNA-binding transcription factor activity"/>
    <property type="evidence" value="ECO:0000318"/>
    <property type="project" value="GO_Central"/>
</dbReference>
<dbReference type="GeneID" id="100359438"/>
<dbReference type="GO" id="GO:0000978">
    <property type="term" value="F:RNA polymerase II cis-regulatory region sequence-specific DNA binding"/>
    <property type="evidence" value="ECO:0000266"/>
    <property type="project" value="RGD"/>
</dbReference>
<dbReference type="GO" id="GO:0033082">
    <property type="term" value="P:regulation of extrathymic T cell differentiation"/>
    <property type="evidence" value="ECO:0000266"/>
    <property type="project" value="RGD"/>
</dbReference>
<dbReference type="GO" id="GO:0001779">
    <property type="term" value="P:natural killer cell differentiation"/>
    <property type="evidence" value="ECO:0000266"/>
    <property type="project" value="RGD"/>
</dbReference>
<evidence type="ECO:0000313" key="6">
    <source>
        <dbReference type="Proteomes" id="UP000002494"/>
    </source>
</evidence>
<feature type="region of interest" description="Disordered" evidence="3">
    <location>
        <begin position="150"/>
        <end position="211"/>
    </location>
</feature>
<evidence type="ECO:0000313" key="5">
    <source>
        <dbReference type="Ensembl" id="ENSRNOP00000084431.2"/>
    </source>
</evidence>
<dbReference type="GO" id="GO:0000122">
    <property type="term" value="P:negative regulation of transcription by RNA polymerase II"/>
    <property type="evidence" value="ECO:0000266"/>
    <property type="project" value="RGD"/>
</dbReference>
<evidence type="ECO:0000256" key="3">
    <source>
        <dbReference type="SAM" id="MobiDB-lite"/>
    </source>
</evidence>
<dbReference type="AlphaFoldDB" id="A0A8I6A1Z3"/>
<evidence type="ECO:0000259" key="4">
    <source>
        <dbReference type="PROSITE" id="PS50157"/>
    </source>
</evidence>
<dbReference type="SMART" id="SM00355">
    <property type="entry name" value="ZnF_C2H2"/>
    <property type="match status" value="3"/>
</dbReference>
<comment type="subcellular location">
    <subcellularLocation>
        <location evidence="1">Nucleus</location>
    </subcellularLocation>
</comment>
<feature type="domain" description="C2H2-type" evidence="4">
    <location>
        <begin position="423"/>
        <end position="450"/>
    </location>
</feature>
<evidence type="ECO:0000256" key="2">
    <source>
        <dbReference type="PROSITE-ProRule" id="PRU00042"/>
    </source>
</evidence>
<dbReference type="RGD" id="2323855">
    <property type="gene designation" value="Zfp683"/>
</dbReference>
<dbReference type="PANTHER" id="PTHR16515:SF53">
    <property type="entry name" value="ZINC FINGER PROTEIN 683"/>
    <property type="match status" value="1"/>
</dbReference>
<dbReference type="PANTHER" id="PTHR16515">
    <property type="entry name" value="PR DOMAIN ZINC FINGER PROTEIN"/>
    <property type="match status" value="1"/>
</dbReference>
<dbReference type="Pfam" id="PF00096">
    <property type="entry name" value="zf-C2H2"/>
    <property type="match status" value="3"/>
</dbReference>
<dbReference type="PROSITE" id="PS50157">
    <property type="entry name" value="ZINC_FINGER_C2H2_2"/>
    <property type="match status" value="3"/>
</dbReference>
<dbReference type="OrthoDB" id="9345291at2759"/>
<dbReference type="GO" id="GO:0010468">
    <property type="term" value="P:regulation of gene expression"/>
    <property type="evidence" value="ECO:0000266"/>
    <property type="project" value="RGD"/>
</dbReference>
<feature type="region of interest" description="Disordered" evidence="3">
    <location>
        <begin position="32"/>
        <end position="51"/>
    </location>
</feature>
<feature type="domain" description="C2H2-type" evidence="4">
    <location>
        <begin position="367"/>
        <end position="394"/>
    </location>
</feature>
<dbReference type="GO" id="GO:0045087">
    <property type="term" value="P:innate immune response"/>
    <property type="evidence" value="ECO:0007669"/>
    <property type="project" value="UniProtKB-KW"/>
</dbReference>
<gene>
    <name evidence="5 7" type="primary">Zfp683</name>
</gene>
<keyword evidence="2" id="KW-0862">Zinc</keyword>
<dbReference type="GO" id="GO:0002250">
    <property type="term" value="P:adaptive immune response"/>
    <property type="evidence" value="ECO:0007669"/>
    <property type="project" value="UniProtKB-KW"/>
</dbReference>